<comment type="caution">
    <text evidence="1">The sequence shown here is derived from an EMBL/GenBank/DDBJ whole genome shotgun (WGS) entry which is preliminary data.</text>
</comment>
<reference evidence="1" key="1">
    <citation type="submission" date="2024-02" db="EMBL/GenBank/DDBJ databases">
        <title>Metagenome Assembled Genome of Zalaria obscura JY119.</title>
        <authorList>
            <person name="Vighnesh L."/>
            <person name="Jagadeeshwari U."/>
            <person name="Venkata Ramana C."/>
            <person name="Sasikala C."/>
        </authorList>
    </citation>
    <scope>NUCLEOTIDE SEQUENCE</scope>
    <source>
        <strain evidence="1">JY119</strain>
    </source>
</reference>
<gene>
    <name evidence="1" type="ORF">M8818_007682</name>
</gene>
<dbReference type="Proteomes" id="UP001320706">
    <property type="component" value="Unassembled WGS sequence"/>
</dbReference>
<evidence type="ECO:0000313" key="1">
    <source>
        <dbReference type="EMBL" id="KAK8192512.1"/>
    </source>
</evidence>
<protein>
    <submittedName>
        <fullName evidence="1">Uncharacterized protein</fullName>
    </submittedName>
</protein>
<organism evidence="1 2">
    <name type="scientific">Zalaria obscura</name>
    <dbReference type="NCBI Taxonomy" id="2024903"/>
    <lineage>
        <taxon>Eukaryota</taxon>
        <taxon>Fungi</taxon>
        <taxon>Dikarya</taxon>
        <taxon>Ascomycota</taxon>
        <taxon>Pezizomycotina</taxon>
        <taxon>Dothideomycetes</taxon>
        <taxon>Dothideomycetidae</taxon>
        <taxon>Dothideales</taxon>
        <taxon>Zalariaceae</taxon>
        <taxon>Zalaria</taxon>
    </lineage>
</organism>
<accession>A0ACC3S302</accession>
<evidence type="ECO:0000313" key="2">
    <source>
        <dbReference type="Proteomes" id="UP001320706"/>
    </source>
</evidence>
<dbReference type="EMBL" id="JAMKPW020000044">
    <property type="protein sequence ID" value="KAK8192512.1"/>
    <property type="molecule type" value="Genomic_DNA"/>
</dbReference>
<sequence>MSEEPTTEAYNHTHRAFLQAFLSHPTLTLPTARPILAAILTAASPSRPTLPADITDADFQSYIAAINASLSPLDYEIRSTRDQKDRSAVLIWALVNTTSDGLTQLATTYSADEIAFVKRVLDAMFETNNTARAEIMAVTGMQALKLHRAAGGVRAAQVDGDGEQTQGSAGQGLTMAAAERVLASLVQEGWFERSKSGFYSLSPRALMELRGWLIETYNEPAGEEEDEVEVVRIRVCQACREIVTVGQRCPNMDCGCRLHDFCTRNIFRVEGAERCPLCKTAWDDQHPVGEKAARAGARRSSGNASRRTTMQTDGADESEDDG</sequence>
<name>A0ACC3S302_9PEZI</name>
<proteinExistence type="predicted"/>
<keyword evidence="2" id="KW-1185">Reference proteome</keyword>